<dbReference type="AlphaFoldDB" id="A0A8J5KQ12"/>
<organism evidence="2 3">
    <name type="scientific">Zingiber officinale</name>
    <name type="common">Ginger</name>
    <name type="synonym">Amomum zingiber</name>
    <dbReference type="NCBI Taxonomy" id="94328"/>
    <lineage>
        <taxon>Eukaryota</taxon>
        <taxon>Viridiplantae</taxon>
        <taxon>Streptophyta</taxon>
        <taxon>Embryophyta</taxon>
        <taxon>Tracheophyta</taxon>
        <taxon>Spermatophyta</taxon>
        <taxon>Magnoliopsida</taxon>
        <taxon>Liliopsida</taxon>
        <taxon>Zingiberales</taxon>
        <taxon>Zingiberaceae</taxon>
        <taxon>Zingiber</taxon>
    </lineage>
</organism>
<dbReference type="SUPFAM" id="SSF56672">
    <property type="entry name" value="DNA/RNA polymerases"/>
    <property type="match status" value="1"/>
</dbReference>
<gene>
    <name evidence="2" type="ORF">ZIOFF_057099</name>
</gene>
<evidence type="ECO:0000313" key="2">
    <source>
        <dbReference type="EMBL" id="KAG6488331.1"/>
    </source>
</evidence>
<protein>
    <recommendedName>
        <fullName evidence="1">Reverse transcriptase/retrotransposon-derived protein RNase H-like domain-containing protein</fullName>
    </recommendedName>
</protein>
<dbReference type="InterPro" id="IPR043502">
    <property type="entry name" value="DNA/RNA_pol_sf"/>
</dbReference>
<evidence type="ECO:0000259" key="1">
    <source>
        <dbReference type="Pfam" id="PF17919"/>
    </source>
</evidence>
<dbReference type="InterPro" id="IPR043128">
    <property type="entry name" value="Rev_trsase/Diguanyl_cyclase"/>
</dbReference>
<dbReference type="Gene3D" id="3.30.70.270">
    <property type="match status" value="1"/>
</dbReference>
<dbReference type="PANTHER" id="PTHR34072:SF41">
    <property type="entry name" value="REVERSE TRANSCRIPTASE_RETROTRANSPOSON-DERIVED PROTEIN RNASE H-LIKE DOMAIN-CONTAINING PROTEIN"/>
    <property type="match status" value="1"/>
</dbReference>
<sequence length="109" mass="12361">MDPKKVLAIVEWQPPSTVPELQSFLGLANYYCKFTAGYSKKMAIASKLVLRLPYFELLFEVHTDASDKPINGVLVQKGHSIAFESRKLNLTQQKYSAHEKKIVVVVYCL</sequence>
<dbReference type="InterPro" id="IPR041577">
    <property type="entry name" value="RT_RNaseH_2"/>
</dbReference>
<reference evidence="2 3" key="1">
    <citation type="submission" date="2020-08" db="EMBL/GenBank/DDBJ databases">
        <title>Plant Genome Project.</title>
        <authorList>
            <person name="Zhang R.-G."/>
        </authorList>
    </citation>
    <scope>NUCLEOTIDE SEQUENCE [LARGE SCALE GENOMIC DNA]</scope>
    <source>
        <tissue evidence="2">Rhizome</tissue>
    </source>
</reference>
<feature type="domain" description="Reverse transcriptase/retrotransposon-derived protein RNase H-like" evidence="1">
    <location>
        <begin position="41"/>
        <end position="109"/>
    </location>
</feature>
<name>A0A8J5KQ12_ZINOF</name>
<dbReference type="Proteomes" id="UP000734854">
    <property type="component" value="Unassembled WGS sequence"/>
</dbReference>
<dbReference type="PANTHER" id="PTHR34072">
    <property type="entry name" value="ENZYMATIC POLYPROTEIN-RELATED"/>
    <property type="match status" value="1"/>
</dbReference>
<evidence type="ECO:0000313" key="3">
    <source>
        <dbReference type="Proteomes" id="UP000734854"/>
    </source>
</evidence>
<keyword evidence="3" id="KW-1185">Reference proteome</keyword>
<dbReference type="EMBL" id="JACMSC010000015">
    <property type="protein sequence ID" value="KAG6488331.1"/>
    <property type="molecule type" value="Genomic_DNA"/>
</dbReference>
<comment type="caution">
    <text evidence="2">The sequence shown here is derived from an EMBL/GenBank/DDBJ whole genome shotgun (WGS) entry which is preliminary data.</text>
</comment>
<dbReference type="Pfam" id="PF17919">
    <property type="entry name" value="RT_RNaseH_2"/>
    <property type="match status" value="1"/>
</dbReference>
<proteinExistence type="predicted"/>
<accession>A0A8J5KQ12</accession>